<dbReference type="InterPro" id="IPR000524">
    <property type="entry name" value="Tscrpt_reg_HTH_GntR"/>
</dbReference>
<dbReference type="GO" id="GO:0003677">
    <property type="term" value="F:DNA binding"/>
    <property type="evidence" value="ECO:0007669"/>
    <property type="project" value="UniProtKB-KW"/>
</dbReference>
<dbReference type="Proteomes" id="UP000183508">
    <property type="component" value="Unassembled WGS sequence"/>
</dbReference>
<evidence type="ECO:0000256" key="3">
    <source>
        <dbReference type="ARBA" id="ARBA00023163"/>
    </source>
</evidence>
<accession>A0A1I7G905</accession>
<name>A0A1I7G905_9BACL</name>
<dbReference type="RefSeq" id="WP_074949429.1">
    <property type="nucleotide sequence ID" value="NZ_FPBV01000002.1"/>
</dbReference>
<gene>
    <name evidence="5" type="ORF">SAMN05421543_10278</name>
</gene>
<evidence type="ECO:0000256" key="2">
    <source>
        <dbReference type="ARBA" id="ARBA00023125"/>
    </source>
</evidence>
<dbReference type="Pfam" id="PF00392">
    <property type="entry name" value="GntR"/>
    <property type="match status" value="1"/>
</dbReference>
<organism evidence="5 6">
    <name type="scientific">Alicyclobacillus macrosporangiidus</name>
    <dbReference type="NCBI Taxonomy" id="392015"/>
    <lineage>
        <taxon>Bacteria</taxon>
        <taxon>Bacillati</taxon>
        <taxon>Bacillota</taxon>
        <taxon>Bacilli</taxon>
        <taxon>Bacillales</taxon>
        <taxon>Alicyclobacillaceae</taxon>
        <taxon>Alicyclobacillus</taxon>
    </lineage>
</organism>
<dbReference type="PANTHER" id="PTHR38445">
    <property type="entry name" value="HTH-TYPE TRANSCRIPTIONAL REPRESSOR YTRA"/>
    <property type="match status" value="1"/>
</dbReference>
<sequence>MGDDFHPAQPIYLQLVDRICREIVRGDRKPGDRLPSVRDMAVQAGVNPNTVQRVYTELERMQVVLTRRGQGTFVTEDAERLRALREDLMHERIEAFVRDMAEMGFTGDEIVRGVQAFVEGGTRE</sequence>
<dbReference type="STRING" id="392015.SAMN05421543_10278"/>
<dbReference type="GO" id="GO:0003700">
    <property type="term" value="F:DNA-binding transcription factor activity"/>
    <property type="evidence" value="ECO:0007669"/>
    <property type="project" value="InterPro"/>
</dbReference>
<protein>
    <submittedName>
        <fullName evidence="5">DNA-binding transcriptional regulator YhcF, GntR family</fullName>
    </submittedName>
</protein>
<dbReference type="CDD" id="cd07377">
    <property type="entry name" value="WHTH_GntR"/>
    <property type="match status" value="1"/>
</dbReference>
<dbReference type="InterPro" id="IPR036390">
    <property type="entry name" value="WH_DNA-bd_sf"/>
</dbReference>
<dbReference type="AlphaFoldDB" id="A0A1I7G905"/>
<evidence type="ECO:0000313" key="6">
    <source>
        <dbReference type="Proteomes" id="UP000183508"/>
    </source>
</evidence>
<dbReference type="SMART" id="SM00345">
    <property type="entry name" value="HTH_GNTR"/>
    <property type="match status" value="1"/>
</dbReference>
<evidence type="ECO:0000259" key="4">
    <source>
        <dbReference type="PROSITE" id="PS50949"/>
    </source>
</evidence>
<proteinExistence type="predicted"/>
<dbReference type="EMBL" id="FPBV01000002">
    <property type="protein sequence ID" value="SFU44923.1"/>
    <property type="molecule type" value="Genomic_DNA"/>
</dbReference>
<dbReference type="InterPro" id="IPR036388">
    <property type="entry name" value="WH-like_DNA-bd_sf"/>
</dbReference>
<keyword evidence="3" id="KW-0804">Transcription</keyword>
<dbReference type="PROSITE" id="PS50949">
    <property type="entry name" value="HTH_GNTR"/>
    <property type="match status" value="1"/>
</dbReference>
<dbReference type="PANTHER" id="PTHR38445:SF6">
    <property type="entry name" value="GNTR-FAMILY TRANSCRIPTIONAL REGULATOR"/>
    <property type="match status" value="1"/>
</dbReference>
<dbReference type="Gene3D" id="1.10.10.10">
    <property type="entry name" value="Winged helix-like DNA-binding domain superfamily/Winged helix DNA-binding domain"/>
    <property type="match status" value="1"/>
</dbReference>
<keyword evidence="2 5" id="KW-0238">DNA-binding</keyword>
<feature type="domain" description="HTH gntR-type" evidence="4">
    <location>
        <begin position="9"/>
        <end position="77"/>
    </location>
</feature>
<dbReference type="eggNOG" id="COG1725">
    <property type="taxonomic scope" value="Bacteria"/>
</dbReference>
<keyword evidence="6" id="KW-1185">Reference proteome</keyword>
<keyword evidence="1" id="KW-0805">Transcription regulation</keyword>
<dbReference type="SUPFAM" id="SSF46785">
    <property type="entry name" value="Winged helix' DNA-binding domain"/>
    <property type="match status" value="1"/>
</dbReference>
<reference evidence="6" key="1">
    <citation type="submission" date="2016-10" db="EMBL/GenBank/DDBJ databases">
        <authorList>
            <person name="Varghese N."/>
        </authorList>
    </citation>
    <scope>NUCLEOTIDE SEQUENCE [LARGE SCALE GENOMIC DNA]</scope>
    <source>
        <strain evidence="6">DSM 17980</strain>
    </source>
</reference>
<evidence type="ECO:0000313" key="5">
    <source>
        <dbReference type="EMBL" id="SFU44923.1"/>
    </source>
</evidence>
<evidence type="ECO:0000256" key="1">
    <source>
        <dbReference type="ARBA" id="ARBA00023015"/>
    </source>
</evidence>
<dbReference type="OrthoDB" id="362473at2"/>